<sequence length="32" mass="3498">MGNKIIIKTSTINYKESSAFLQSEPIQQAASV</sequence>
<dbReference type="EMBL" id="GBXM01106596">
    <property type="protein sequence ID" value="JAH01981.1"/>
    <property type="molecule type" value="Transcribed_RNA"/>
</dbReference>
<evidence type="ECO:0000313" key="1">
    <source>
        <dbReference type="EMBL" id="JAH01981.1"/>
    </source>
</evidence>
<dbReference type="AlphaFoldDB" id="A0A0E9PBD1"/>
<reference evidence="1" key="1">
    <citation type="submission" date="2014-11" db="EMBL/GenBank/DDBJ databases">
        <authorList>
            <person name="Amaro Gonzalez C."/>
        </authorList>
    </citation>
    <scope>NUCLEOTIDE SEQUENCE</scope>
</reference>
<proteinExistence type="predicted"/>
<reference evidence="1" key="2">
    <citation type="journal article" date="2015" name="Fish Shellfish Immunol.">
        <title>Early steps in the European eel (Anguilla anguilla)-Vibrio vulnificus interaction in the gills: Role of the RtxA13 toxin.</title>
        <authorList>
            <person name="Callol A."/>
            <person name="Pajuelo D."/>
            <person name="Ebbesson L."/>
            <person name="Teles M."/>
            <person name="MacKenzie S."/>
            <person name="Amaro C."/>
        </authorList>
    </citation>
    <scope>NUCLEOTIDE SEQUENCE</scope>
</reference>
<protein>
    <submittedName>
        <fullName evidence="1">Uncharacterized protein</fullName>
    </submittedName>
</protein>
<accession>A0A0E9PBD1</accession>
<name>A0A0E9PBD1_ANGAN</name>
<organism evidence="1">
    <name type="scientific">Anguilla anguilla</name>
    <name type="common">European freshwater eel</name>
    <name type="synonym">Muraena anguilla</name>
    <dbReference type="NCBI Taxonomy" id="7936"/>
    <lineage>
        <taxon>Eukaryota</taxon>
        <taxon>Metazoa</taxon>
        <taxon>Chordata</taxon>
        <taxon>Craniata</taxon>
        <taxon>Vertebrata</taxon>
        <taxon>Euteleostomi</taxon>
        <taxon>Actinopterygii</taxon>
        <taxon>Neopterygii</taxon>
        <taxon>Teleostei</taxon>
        <taxon>Anguilliformes</taxon>
        <taxon>Anguillidae</taxon>
        <taxon>Anguilla</taxon>
    </lineage>
</organism>